<sequence length="128" mass="14992">MVYNKLLSKLSQNLLEDLDDDKYYDITIDVGNNPYTQIFCARMVIFSIFAEKVCLPIKKNDETLVHIKLPNILPKIFQAILRYSYDRILSLDEYDTSDIIKILIMASEFSLQELTNHLQTYLIEHEAN</sequence>
<dbReference type="Proteomes" id="UP000265703">
    <property type="component" value="Unassembled WGS sequence"/>
</dbReference>
<protein>
    <recommendedName>
        <fullName evidence="1">BTB domain-containing protein</fullName>
    </recommendedName>
</protein>
<dbReference type="Pfam" id="PF00651">
    <property type="entry name" value="BTB"/>
    <property type="match status" value="1"/>
</dbReference>
<name>A0A397SMU2_9GLOM</name>
<accession>A0A397SMU2</accession>
<dbReference type="Gene3D" id="3.30.710.10">
    <property type="entry name" value="Potassium Channel Kv1.1, Chain A"/>
    <property type="match status" value="1"/>
</dbReference>
<reference evidence="2 3" key="1">
    <citation type="submission" date="2018-06" db="EMBL/GenBank/DDBJ databases">
        <title>Comparative genomics reveals the genomic features of Rhizophagus irregularis, R. cerebriforme, R. diaphanum and Gigaspora rosea, and their symbiotic lifestyle signature.</title>
        <authorList>
            <person name="Morin E."/>
            <person name="San Clemente H."/>
            <person name="Chen E.C.H."/>
            <person name="De La Providencia I."/>
            <person name="Hainaut M."/>
            <person name="Kuo A."/>
            <person name="Kohler A."/>
            <person name="Murat C."/>
            <person name="Tang N."/>
            <person name="Roy S."/>
            <person name="Loubradou J."/>
            <person name="Henrissat B."/>
            <person name="Grigoriev I.V."/>
            <person name="Corradi N."/>
            <person name="Roux C."/>
            <person name="Martin F.M."/>
        </authorList>
    </citation>
    <scope>NUCLEOTIDE SEQUENCE [LARGE SCALE GENOMIC DNA]</scope>
    <source>
        <strain evidence="2 3">DAOM 227022</strain>
    </source>
</reference>
<evidence type="ECO:0000313" key="2">
    <source>
        <dbReference type="EMBL" id="RIA87520.1"/>
    </source>
</evidence>
<comment type="caution">
    <text evidence="2">The sequence shown here is derived from an EMBL/GenBank/DDBJ whole genome shotgun (WGS) entry which is preliminary data.</text>
</comment>
<feature type="domain" description="BTB" evidence="1">
    <location>
        <begin position="20"/>
        <end position="125"/>
    </location>
</feature>
<dbReference type="InterPro" id="IPR000210">
    <property type="entry name" value="BTB/POZ_dom"/>
</dbReference>
<evidence type="ECO:0000313" key="3">
    <source>
        <dbReference type="Proteomes" id="UP000265703"/>
    </source>
</evidence>
<dbReference type="SUPFAM" id="SSF54695">
    <property type="entry name" value="POZ domain"/>
    <property type="match status" value="1"/>
</dbReference>
<gene>
    <name evidence="2" type="ORF">C1645_740076</name>
</gene>
<dbReference type="EMBL" id="QKYT01000305">
    <property type="protein sequence ID" value="RIA87520.1"/>
    <property type="molecule type" value="Genomic_DNA"/>
</dbReference>
<dbReference type="STRING" id="658196.A0A397SMU2"/>
<organism evidence="2 3">
    <name type="scientific">Glomus cerebriforme</name>
    <dbReference type="NCBI Taxonomy" id="658196"/>
    <lineage>
        <taxon>Eukaryota</taxon>
        <taxon>Fungi</taxon>
        <taxon>Fungi incertae sedis</taxon>
        <taxon>Mucoromycota</taxon>
        <taxon>Glomeromycotina</taxon>
        <taxon>Glomeromycetes</taxon>
        <taxon>Glomerales</taxon>
        <taxon>Glomeraceae</taxon>
        <taxon>Glomus</taxon>
    </lineage>
</organism>
<dbReference type="AlphaFoldDB" id="A0A397SMU2"/>
<proteinExistence type="predicted"/>
<evidence type="ECO:0000259" key="1">
    <source>
        <dbReference type="Pfam" id="PF00651"/>
    </source>
</evidence>
<keyword evidence="3" id="KW-1185">Reference proteome</keyword>
<dbReference type="InterPro" id="IPR011333">
    <property type="entry name" value="SKP1/BTB/POZ_sf"/>
</dbReference>